<accession>A0A5J4TAG4</accession>
<dbReference type="Proteomes" id="UP000324800">
    <property type="component" value="Unassembled WGS sequence"/>
</dbReference>
<reference evidence="2 3" key="1">
    <citation type="submission" date="2019-03" db="EMBL/GenBank/DDBJ databases">
        <title>Single cell metagenomics reveals metabolic interactions within the superorganism composed of flagellate Streblomastix strix and complex community of Bacteroidetes bacteria on its surface.</title>
        <authorList>
            <person name="Treitli S.C."/>
            <person name="Kolisko M."/>
            <person name="Husnik F."/>
            <person name="Keeling P."/>
            <person name="Hampl V."/>
        </authorList>
    </citation>
    <scope>NUCLEOTIDE SEQUENCE [LARGE SCALE GENOMIC DNA]</scope>
    <source>
        <strain evidence="2">ST1C</strain>
    </source>
</reference>
<evidence type="ECO:0000313" key="3">
    <source>
        <dbReference type="Proteomes" id="UP000324800"/>
    </source>
</evidence>
<feature type="non-terminal residue" evidence="2">
    <location>
        <position position="1"/>
    </location>
</feature>
<evidence type="ECO:0000313" key="2">
    <source>
        <dbReference type="EMBL" id="KAA6354435.1"/>
    </source>
</evidence>
<organism evidence="2 3">
    <name type="scientific">Streblomastix strix</name>
    <dbReference type="NCBI Taxonomy" id="222440"/>
    <lineage>
        <taxon>Eukaryota</taxon>
        <taxon>Metamonada</taxon>
        <taxon>Preaxostyla</taxon>
        <taxon>Oxymonadida</taxon>
        <taxon>Streblomastigidae</taxon>
        <taxon>Streblomastix</taxon>
    </lineage>
</organism>
<feature type="region of interest" description="Disordered" evidence="1">
    <location>
        <begin position="97"/>
        <end position="166"/>
    </location>
</feature>
<dbReference type="AlphaFoldDB" id="A0A5J4TAG4"/>
<gene>
    <name evidence="2" type="ORF">EZS28_050038</name>
</gene>
<sequence length="209" mass="24216">TGENIDPPDNAVYEDKDDQGGGENNAYDNLLLSGVYVDAVQFKGFDIEGIYKVGDYYQIYSQSEECVLGYAFTLQGGLLIGESEFQEVQDYIVDKVDNVEEDDQNIVDNYDVEDQDQEEDDQDDDEEEDQDDDEEDDQDEEEDDQEDQDDDEDEEQEDYDEEEDEIEYLSEVVKVVEYLDDDDDDDEVYVSVGELFLLQGNDQFELLYI</sequence>
<proteinExistence type="predicted"/>
<comment type="caution">
    <text evidence="2">The sequence shown here is derived from an EMBL/GenBank/DDBJ whole genome shotgun (WGS) entry which is preliminary data.</text>
</comment>
<feature type="compositionally biased region" description="Acidic residues" evidence="1">
    <location>
        <begin position="99"/>
        <end position="166"/>
    </location>
</feature>
<evidence type="ECO:0000256" key="1">
    <source>
        <dbReference type="SAM" id="MobiDB-lite"/>
    </source>
</evidence>
<protein>
    <submittedName>
        <fullName evidence="2">Uncharacterized protein</fullName>
    </submittedName>
</protein>
<dbReference type="EMBL" id="SNRW01036335">
    <property type="protein sequence ID" value="KAA6354435.1"/>
    <property type="molecule type" value="Genomic_DNA"/>
</dbReference>
<name>A0A5J4TAG4_9EUKA</name>
<feature type="region of interest" description="Disordered" evidence="1">
    <location>
        <begin position="1"/>
        <end position="22"/>
    </location>
</feature>